<keyword evidence="2" id="KW-1185">Reference proteome</keyword>
<dbReference type="EMBL" id="JANPWB010000014">
    <property type="protein sequence ID" value="KAJ1099727.1"/>
    <property type="molecule type" value="Genomic_DNA"/>
</dbReference>
<evidence type="ECO:0008006" key="3">
    <source>
        <dbReference type="Google" id="ProtNLM"/>
    </source>
</evidence>
<protein>
    <recommendedName>
        <fullName evidence="3">Reverse transcriptase domain-containing protein</fullName>
    </recommendedName>
</protein>
<dbReference type="AlphaFoldDB" id="A0AAV7M882"/>
<sequence>MDNRLKKVIEKIVHPDQTCGIPGRQIADSLALVRDTIEYIKSRKVPTALVSLDQQKAFDRISHEFMDRTLRALGLGDFFCDVVTAMYRDTSSTALVNGWRTDPFPVLDPLPFPIKQDFLKILGVWLGGKGTAEKSWEERLAKTKQKLGLWSLRKLTIEGKSLVLRNETLPVLLYVAQVWPVQPRTVKAITRMIFYFIWNSKMDRVKREVMFKTHAKGGKGVPDIATILRGTFVCHCVRNTLRAKDEGHAGFLMARFFLLPTWRRLGWAEWDSAVPYNWETPWFYKEVEKFIKEHGPAAPAPTQWTPKIIHRQIRARDVSEPISALPSATADYVWRNVASKRLTNQHKDIAWMAIQGGLLVRAFMHARGINRYKSCPRGCTVDETTYYLFWECAYAQDLLKALSTELGAWIPTTCITADSVMYGLFPGSHALGDLQCCWRLLCCLKDVLLFSRNRLVVGKKETSTLGCRKMIHSLLRDYAALDGSDDDSDDET</sequence>
<evidence type="ECO:0000313" key="1">
    <source>
        <dbReference type="EMBL" id="KAJ1099727.1"/>
    </source>
</evidence>
<name>A0AAV7M882_PLEWA</name>
<organism evidence="1 2">
    <name type="scientific">Pleurodeles waltl</name>
    <name type="common">Iberian ribbed newt</name>
    <dbReference type="NCBI Taxonomy" id="8319"/>
    <lineage>
        <taxon>Eukaryota</taxon>
        <taxon>Metazoa</taxon>
        <taxon>Chordata</taxon>
        <taxon>Craniata</taxon>
        <taxon>Vertebrata</taxon>
        <taxon>Euteleostomi</taxon>
        <taxon>Amphibia</taxon>
        <taxon>Batrachia</taxon>
        <taxon>Caudata</taxon>
        <taxon>Salamandroidea</taxon>
        <taxon>Salamandridae</taxon>
        <taxon>Pleurodelinae</taxon>
        <taxon>Pleurodeles</taxon>
    </lineage>
</organism>
<gene>
    <name evidence="1" type="ORF">NDU88_004826</name>
</gene>
<accession>A0AAV7M882</accession>
<dbReference type="PANTHER" id="PTHR31635:SF196">
    <property type="entry name" value="REVERSE TRANSCRIPTASE DOMAIN-CONTAINING PROTEIN-RELATED"/>
    <property type="match status" value="1"/>
</dbReference>
<evidence type="ECO:0000313" key="2">
    <source>
        <dbReference type="Proteomes" id="UP001066276"/>
    </source>
</evidence>
<reference evidence="1" key="1">
    <citation type="journal article" date="2022" name="bioRxiv">
        <title>Sequencing and chromosome-scale assembly of the giantPleurodeles waltlgenome.</title>
        <authorList>
            <person name="Brown T."/>
            <person name="Elewa A."/>
            <person name="Iarovenko S."/>
            <person name="Subramanian E."/>
            <person name="Araus A.J."/>
            <person name="Petzold A."/>
            <person name="Susuki M."/>
            <person name="Suzuki K.-i.T."/>
            <person name="Hayashi T."/>
            <person name="Toyoda A."/>
            <person name="Oliveira C."/>
            <person name="Osipova E."/>
            <person name="Leigh N.D."/>
            <person name="Simon A."/>
            <person name="Yun M.H."/>
        </authorList>
    </citation>
    <scope>NUCLEOTIDE SEQUENCE</scope>
    <source>
        <strain evidence="1">20211129_DDA</strain>
        <tissue evidence="1">Liver</tissue>
    </source>
</reference>
<comment type="caution">
    <text evidence="1">The sequence shown here is derived from an EMBL/GenBank/DDBJ whole genome shotgun (WGS) entry which is preliminary data.</text>
</comment>
<dbReference type="Proteomes" id="UP001066276">
    <property type="component" value="Chromosome 10"/>
</dbReference>
<dbReference type="PANTHER" id="PTHR31635">
    <property type="entry name" value="REVERSE TRANSCRIPTASE DOMAIN-CONTAINING PROTEIN-RELATED"/>
    <property type="match status" value="1"/>
</dbReference>
<proteinExistence type="predicted"/>